<feature type="region of interest" description="N-terminal hotdog fold" evidence="4">
    <location>
        <begin position="1239"/>
        <end position="1378"/>
    </location>
</feature>
<dbReference type="InterPro" id="IPR016039">
    <property type="entry name" value="Thiolase-like"/>
</dbReference>
<dbReference type="InterPro" id="IPR029058">
    <property type="entry name" value="AB_hydrolase_fold"/>
</dbReference>
<dbReference type="GO" id="GO:0006633">
    <property type="term" value="P:fatty acid biosynthetic process"/>
    <property type="evidence" value="ECO:0007669"/>
    <property type="project" value="InterPro"/>
</dbReference>
<dbReference type="Gene3D" id="1.10.1200.10">
    <property type="entry name" value="ACP-like"/>
    <property type="match status" value="2"/>
</dbReference>
<dbReference type="InterPro" id="IPR001227">
    <property type="entry name" value="Ac_transferase_dom_sf"/>
</dbReference>
<dbReference type="GO" id="GO:0004312">
    <property type="term" value="F:fatty acid synthase activity"/>
    <property type="evidence" value="ECO:0007669"/>
    <property type="project" value="TreeGrafter"/>
</dbReference>
<dbReference type="Gene3D" id="3.40.47.10">
    <property type="match status" value="1"/>
</dbReference>
<reference evidence="9" key="1">
    <citation type="submission" date="2016-09" db="EMBL/GenBank/DDBJ databases">
        <title>diversity of polyketide synthase genes from the lichen-forming fungus Ramalina conduplicans.</title>
        <authorList>
            <person name="Wang Y."/>
            <person name="Chen L."/>
        </authorList>
    </citation>
    <scope>NUCLEOTIDE SEQUENCE</scope>
</reference>
<dbReference type="GO" id="GO:0031177">
    <property type="term" value="F:phosphopantetheine binding"/>
    <property type="evidence" value="ECO:0007669"/>
    <property type="project" value="InterPro"/>
</dbReference>
<feature type="domain" description="Carrier" evidence="6">
    <location>
        <begin position="1592"/>
        <end position="1666"/>
    </location>
</feature>
<evidence type="ECO:0000256" key="1">
    <source>
        <dbReference type="ARBA" id="ARBA00022450"/>
    </source>
</evidence>
<evidence type="ECO:0000256" key="2">
    <source>
        <dbReference type="ARBA" id="ARBA00022553"/>
    </source>
</evidence>
<dbReference type="Pfam" id="PF00550">
    <property type="entry name" value="PP-binding"/>
    <property type="match status" value="2"/>
</dbReference>
<keyword evidence="2" id="KW-0597">Phosphoprotein</keyword>
<evidence type="ECO:0000313" key="9">
    <source>
        <dbReference type="EMBL" id="ASU91361.1"/>
    </source>
</evidence>
<dbReference type="SMART" id="SM00823">
    <property type="entry name" value="PKS_PP"/>
    <property type="match status" value="2"/>
</dbReference>
<dbReference type="InterPro" id="IPR032088">
    <property type="entry name" value="SAT"/>
</dbReference>
<evidence type="ECO:0000256" key="3">
    <source>
        <dbReference type="ARBA" id="ARBA00022679"/>
    </source>
</evidence>
<dbReference type="InterPro" id="IPR020806">
    <property type="entry name" value="PKS_PP-bd"/>
</dbReference>
<dbReference type="Pfam" id="PF02801">
    <property type="entry name" value="Ketoacyl-synt_C"/>
    <property type="match status" value="1"/>
</dbReference>
<dbReference type="InterPro" id="IPR018201">
    <property type="entry name" value="Ketoacyl_synth_AS"/>
</dbReference>
<dbReference type="InterPro" id="IPR016035">
    <property type="entry name" value="Acyl_Trfase/lysoPLipase"/>
</dbReference>
<dbReference type="GO" id="GO:0004315">
    <property type="term" value="F:3-oxoacyl-[acyl-carrier-protein] synthase activity"/>
    <property type="evidence" value="ECO:0007669"/>
    <property type="project" value="InterPro"/>
</dbReference>
<feature type="region of interest" description="Disordered" evidence="5">
    <location>
        <begin position="1669"/>
        <end position="1710"/>
    </location>
</feature>
<dbReference type="InterPro" id="IPR014031">
    <property type="entry name" value="Ketoacyl_synth_C"/>
</dbReference>
<evidence type="ECO:0000259" key="7">
    <source>
        <dbReference type="PROSITE" id="PS52004"/>
    </source>
</evidence>
<dbReference type="NCBIfam" id="TIGR04532">
    <property type="entry name" value="PT_fungal_PKS"/>
    <property type="match status" value="1"/>
</dbReference>
<feature type="active site" description="Proton donor; for dehydratase activity" evidence="4">
    <location>
        <position position="1459"/>
    </location>
</feature>
<dbReference type="Pfam" id="PF00975">
    <property type="entry name" value="Thioesterase"/>
    <property type="match status" value="1"/>
</dbReference>
<dbReference type="InterPro" id="IPR036736">
    <property type="entry name" value="ACP-like_sf"/>
</dbReference>
<accession>A0A678PVM9</accession>
<dbReference type="Gene3D" id="3.10.129.110">
    <property type="entry name" value="Polyketide synthase dehydratase"/>
    <property type="match status" value="1"/>
</dbReference>
<evidence type="ECO:0000256" key="5">
    <source>
        <dbReference type="SAM" id="MobiDB-lite"/>
    </source>
</evidence>
<dbReference type="PANTHER" id="PTHR43775">
    <property type="entry name" value="FATTY ACID SYNTHASE"/>
    <property type="match status" value="1"/>
</dbReference>
<dbReference type="Pfam" id="PF00698">
    <property type="entry name" value="Acyl_transf_1"/>
    <property type="match status" value="1"/>
</dbReference>
<evidence type="ECO:0000259" key="6">
    <source>
        <dbReference type="PROSITE" id="PS50075"/>
    </source>
</evidence>
<keyword evidence="1" id="KW-0596">Phosphopantetheine</keyword>
<feature type="active site" description="Proton acceptor; for dehydratase activity" evidence="4">
    <location>
        <position position="1271"/>
    </location>
</feature>
<protein>
    <submittedName>
        <fullName evidence="9">Polyketide synthase</fullName>
    </submittedName>
</protein>
<dbReference type="SMART" id="SM00827">
    <property type="entry name" value="PKS_AT"/>
    <property type="match status" value="1"/>
</dbReference>
<feature type="region of interest" description="C-terminal hotdog fold" evidence="4">
    <location>
        <begin position="1399"/>
        <end position="1546"/>
    </location>
</feature>
<keyword evidence="3" id="KW-0808">Transferase</keyword>
<dbReference type="GO" id="GO:0044550">
    <property type="term" value="P:secondary metabolite biosynthetic process"/>
    <property type="evidence" value="ECO:0007669"/>
    <property type="project" value="UniProtKB-ARBA"/>
</dbReference>
<dbReference type="CDD" id="cd00833">
    <property type="entry name" value="PKS"/>
    <property type="match status" value="1"/>
</dbReference>
<dbReference type="EMBL" id="KX907017">
    <property type="protein sequence ID" value="ASU91361.1"/>
    <property type="molecule type" value="mRNA"/>
</dbReference>
<dbReference type="Pfam" id="PF00109">
    <property type="entry name" value="ketoacyl-synt"/>
    <property type="match status" value="1"/>
</dbReference>
<dbReference type="InterPro" id="IPR042104">
    <property type="entry name" value="PKS_dehydratase_sf"/>
</dbReference>
<dbReference type="InterPro" id="IPR049551">
    <property type="entry name" value="PKS_DH_C"/>
</dbReference>
<dbReference type="InterPro" id="IPR020841">
    <property type="entry name" value="PKS_Beta-ketoAc_synthase_dom"/>
</dbReference>
<dbReference type="PROSITE" id="PS00606">
    <property type="entry name" value="KS3_1"/>
    <property type="match status" value="1"/>
</dbReference>
<dbReference type="PANTHER" id="PTHR43775:SF37">
    <property type="entry name" value="SI:DKEY-61P9.11"/>
    <property type="match status" value="1"/>
</dbReference>
<dbReference type="InterPro" id="IPR016036">
    <property type="entry name" value="Malonyl_transacylase_ACP-bd"/>
</dbReference>
<sequence length="2095" mass="227830">MATGRLFLFDDDTTQLQSRLQTRLTAARSSPLLASLFVRATKVLQHEVSSLSIIDRQHVGAFASIEDLNNALNPPESIKNALLFLTQIASYLQSVVSSVSSIRSLTSCRFVVDFPHRQHEHLHRFTTGVSTGSLAAAVIALTPSISELIGLAVDILPITFSLGVSIQRVAKHLDVNQPEDGRSLLSTCASKSEDLKSVVLTEDLSQSIHRVSQKLSSYTLRMPLIRRRTHAAGEDMKDTSQILGNLIGEILDEAAGVSDVTVRLGRHLKEAAPSVVQVMSSASPEYQADFIASLQAQTDIPVEALENPEKTKSTEAKPSPARKQGIAIVGMAGRFPDAADHEKLWDLLYAGRDVHREVPPDRFNVKTHYDPTSKIRNTSHTPFGNFIEEPGLFDPRFFNMSPREATQTDPMHRLGLASAYEALEMSGYVPNRTPSTKLDRIGTFYGQTSDDWREINAAQDIDTYFITGGVRAFAPGRINYYFKFSGPSFNVDTACSSSAAAIQLACTSLWAEDCDTAVAGGLNVMTNSDIFSGLSRGQFLSRTGNCQTYDNDADGYCRGDGIGTIILKRLEDAEADNDRILGVIVDTATNHSANAISITHPHAPDQQVLFQHVMDRAGVDPHDVNYVEMHGTGTQAGDGTEMTSVSNIFAPRSRSGTREQTLHLGSVKANVGHGEAASGVTAFIKCLMMMEKRVIPPHCGIKRTINQTFPTDLSARNVHIAFKPTPFESNNGSRRLIFVNNFSAAGGNTATLLAEAPFRPEPKDDPRGEWVISVTAKSKSALEGNVRKLLQYIKLNKNLRLPDLSYTTTARRIQHHYRIAITADNMANVSERLAAKAADQSIEPVPKAKPTVAFAYTGQGSHYTAVGKQLYELNGVFRSHLLSFDRISQALGFPSFLPLVDGSSEAKALSPLVVQLGLCCIQMALTRFWAALGVKPDVVVGHSLGEYAALNAAGVLSVADTIYLVGERAKLLQEKCTSGSHAMLATKLSHELAEEALADAPGVQMACVNGPQETVLGGSIHDIDALSEKLTKQGTKCTKLSTHFAFHTSQVDPILEDFEQIASTVRFNKPQIPVISPLKCVLVHEADDVFNARYLSDHARQPVNFVGGLASAQQLSVVSDRTAWVELGPHPVCLGFVKSEMGTQVLTAPSLNKSLAPYKCIASSLASLHLAGVKIDWDEYHRDFIDSVRMLGLPAYAWDNKNYWIQYTGEWNLTKGQPVVGQAALPAPAKSKLSTTTVQRIVSEVVDAEKASVVAESDIWEPKLFAAVSGHVVNGTALFPSTIYTDMAITLAEYLYKLVHPGAVAMLANVSQMEVFKSFVANDEGGRGQTIRMTAHIDKSSNTTTLFLSSGSGKAEQQYAKCVVEYGTGQQWLAEWQRNTYLISDRIERLMNAASSGKAHRMLRGMAYKLFATFVDYDEKYRGMTEVILDSPNLEATAQINFQTKETDGEFVCSPYWIDSVCHLAGFIVNASDSLDSSQQVYISHGWESMRFAEPLVADKTYRSYVRMQSMPGNVLGGDVYIFDGDRVVGMCGGLKFKRIPRTLLNTFLPPKGVKAQPAVKAAVPARKPIEAPAKKKKAAPPKKLALPQRTVSVTSRVLDIIAAELGVDIGELHNSMDFADAGIDSLMALSICGRVREELDLDINSNAFIDHPDVGAFKGFLAQYDNAPQAVQSSDESESDSASEDSSYENGTPSTPLSPPGTPIEPSDPTSLAVIVRQVISEEMDMSVSELEGIPDLSDVGMDSLMSLSILGTLRERTGLVLSGEFLVENPSVAAIEKALNITKPEPASKPKAKHSKPEPAAKPSPPSEPVTAAKPAPQLLPPPARTKKVQLPDRKASSILLQGNTKTATKTFWMVPDGGGAPTSYIFPEEISPNVAIWGLTSPFVKAPEEFIVGVVGIATKYIAEMKRRQPEGPYHVGGWSAGGVISYEVCQQLIAGGDKVDTLMFIDTPCPLIIEPLPGSLHRFFASIGLLGEGDGVLEKLPPWLLPHFAASVTALSTYDARPLPEGKSPKVYTIWCEDGVCKSPEDPRPDPYPYGHAQWLLENRTDFGPNLWDEMLPKENMTIAHMPGNHFSMMRAPLVNELVAFMRKALA</sequence>
<dbReference type="SUPFAM" id="SSF53474">
    <property type="entry name" value="alpha/beta-Hydrolases"/>
    <property type="match status" value="1"/>
</dbReference>
<dbReference type="InterPro" id="IPR030918">
    <property type="entry name" value="PT_fungal_PKS"/>
</dbReference>
<feature type="domain" description="PKS/mFAS DH" evidence="8">
    <location>
        <begin position="1239"/>
        <end position="1546"/>
    </location>
</feature>
<dbReference type="Gene3D" id="3.30.70.3290">
    <property type="match status" value="1"/>
</dbReference>
<dbReference type="InterPro" id="IPR009081">
    <property type="entry name" value="PP-bd_ACP"/>
</dbReference>
<evidence type="ECO:0000256" key="4">
    <source>
        <dbReference type="PROSITE-ProRule" id="PRU01363"/>
    </source>
</evidence>
<dbReference type="SUPFAM" id="SSF47336">
    <property type="entry name" value="ACP-like"/>
    <property type="match status" value="2"/>
</dbReference>
<proteinExistence type="evidence at transcript level"/>
<gene>
    <name evidence="9" type="primary">PKS4</name>
</gene>
<dbReference type="SUPFAM" id="SSF55048">
    <property type="entry name" value="Probable ACP-binding domain of malonyl-CoA ACP transacylase"/>
    <property type="match status" value="1"/>
</dbReference>
<dbReference type="Pfam" id="PF14765">
    <property type="entry name" value="PS-DH"/>
    <property type="match status" value="1"/>
</dbReference>
<dbReference type="Pfam" id="PF16073">
    <property type="entry name" value="SAT"/>
    <property type="match status" value="1"/>
</dbReference>
<dbReference type="SUPFAM" id="SSF53901">
    <property type="entry name" value="Thiolase-like"/>
    <property type="match status" value="1"/>
</dbReference>
<dbReference type="Gene3D" id="3.40.366.10">
    <property type="entry name" value="Malonyl-Coenzyme A Acyl Carrier Protein, domain 2"/>
    <property type="match status" value="2"/>
</dbReference>
<name>A0A678PVM9_9LECA</name>
<feature type="domain" description="Carrier" evidence="6">
    <location>
        <begin position="1707"/>
        <end position="1785"/>
    </location>
</feature>
<dbReference type="InterPro" id="IPR001031">
    <property type="entry name" value="Thioesterase"/>
</dbReference>
<dbReference type="Pfam" id="PF22621">
    <property type="entry name" value="CurL-like_PKS_C"/>
    <property type="match status" value="1"/>
</dbReference>
<dbReference type="InterPro" id="IPR014043">
    <property type="entry name" value="Acyl_transferase_dom"/>
</dbReference>
<evidence type="ECO:0000259" key="8">
    <source>
        <dbReference type="PROSITE" id="PS52019"/>
    </source>
</evidence>
<dbReference type="PROSITE" id="PS52004">
    <property type="entry name" value="KS3_2"/>
    <property type="match status" value="1"/>
</dbReference>
<feature type="compositionally biased region" description="Acidic residues" evidence="5">
    <location>
        <begin position="1676"/>
        <end position="1688"/>
    </location>
</feature>
<feature type="domain" description="Ketosynthase family 3 (KS3)" evidence="7">
    <location>
        <begin position="323"/>
        <end position="755"/>
    </location>
</feature>
<dbReference type="FunFam" id="3.40.47.10:FF:000031">
    <property type="entry name" value="Sterigmatocystin biosynthesis polyketide synthase"/>
    <property type="match status" value="1"/>
</dbReference>
<dbReference type="InterPro" id="IPR014030">
    <property type="entry name" value="Ketoacyl_synth_N"/>
</dbReference>
<dbReference type="SMART" id="SM00825">
    <property type="entry name" value="PKS_KS"/>
    <property type="match status" value="1"/>
</dbReference>
<dbReference type="PROSITE" id="PS52019">
    <property type="entry name" value="PKS_MFAS_DH"/>
    <property type="match status" value="1"/>
</dbReference>
<dbReference type="FunFam" id="3.10.129.110:FF:000001">
    <property type="entry name" value="Sterigmatocystin biosynthesis polyketide synthase"/>
    <property type="match status" value="1"/>
</dbReference>
<dbReference type="PROSITE" id="PS50075">
    <property type="entry name" value="CARRIER"/>
    <property type="match status" value="2"/>
</dbReference>
<dbReference type="InterPro" id="IPR050091">
    <property type="entry name" value="PKS_NRPS_Biosynth_Enz"/>
</dbReference>
<dbReference type="SUPFAM" id="SSF52151">
    <property type="entry name" value="FabD/lysophospholipase-like"/>
    <property type="match status" value="1"/>
</dbReference>
<organism evidence="9">
    <name type="scientific">Ramalina conduplicans</name>
    <dbReference type="NCBI Taxonomy" id="372067"/>
    <lineage>
        <taxon>Eukaryota</taxon>
        <taxon>Fungi</taxon>
        <taxon>Dikarya</taxon>
        <taxon>Ascomycota</taxon>
        <taxon>Pezizomycotina</taxon>
        <taxon>Lecanoromycetes</taxon>
        <taxon>OSLEUM clade</taxon>
        <taxon>Lecanoromycetidae</taxon>
        <taxon>Lecanorales</taxon>
        <taxon>Lecanorineae</taxon>
        <taxon>Ramalinaceae</taxon>
        <taxon>Ramalina</taxon>
    </lineage>
</organism>
<dbReference type="InterPro" id="IPR049900">
    <property type="entry name" value="PKS_mFAS_DH"/>
</dbReference>
<dbReference type="Gene3D" id="3.40.50.1820">
    <property type="entry name" value="alpha/beta hydrolase"/>
    <property type="match status" value="1"/>
</dbReference>
<feature type="region of interest" description="Disordered" evidence="5">
    <location>
        <begin position="1785"/>
        <end position="1834"/>
    </location>
</feature>